<evidence type="ECO:0000313" key="1">
    <source>
        <dbReference type="Proteomes" id="UP000095283"/>
    </source>
</evidence>
<protein>
    <submittedName>
        <fullName evidence="2">Uncharacterized protein</fullName>
    </submittedName>
</protein>
<keyword evidence="1" id="KW-1185">Reference proteome</keyword>
<organism evidence="1 2">
    <name type="scientific">Heterorhabditis bacteriophora</name>
    <name type="common">Entomopathogenic nematode worm</name>
    <dbReference type="NCBI Taxonomy" id="37862"/>
    <lineage>
        <taxon>Eukaryota</taxon>
        <taxon>Metazoa</taxon>
        <taxon>Ecdysozoa</taxon>
        <taxon>Nematoda</taxon>
        <taxon>Chromadorea</taxon>
        <taxon>Rhabditida</taxon>
        <taxon>Rhabditina</taxon>
        <taxon>Rhabditomorpha</taxon>
        <taxon>Strongyloidea</taxon>
        <taxon>Heterorhabditidae</taxon>
        <taxon>Heterorhabditis</taxon>
    </lineage>
</organism>
<sequence length="63" mass="7650">MSKYTEWRCSNKRDKMDKISSFWFNGKTPAVVELPPIMLEHLFQYVFRIVFTQKYTAGTRLWK</sequence>
<evidence type="ECO:0000313" key="2">
    <source>
        <dbReference type="WBParaSite" id="Hba_09210"/>
    </source>
</evidence>
<dbReference type="AlphaFoldDB" id="A0A1I7WVM1"/>
<dbReference type="Proteomes" id="UP000095283">
    <property type="component" value="Unplaced"/>
</dbReference>
<accession>A0A1I7WVM1</accession>
<name>A0A1I7WVM1_HETBA</name>
<reference evidence="2" key="1">
    <citation type="submission" date="2016-11" db="UniProtKB">
        <authorList>
            <consortium name="WormBaseParasite"/>
        </authorList>
    </citation>
    <scope>IDENTIFICATION</scope>
</reference>
<proteinExistence type="predicted"/>
<dbReference type="WBParaSite" id="Hba_09210">
    <property type="protein sequence ID" value="Hba_09210"/>
    <property type="gene ID" value="Hba_09210"/>
</dbReference>